<proteinExistence type="predicted"/>
<dbReference type="RefSeq" id="WP_408621640.1">
    <property type="nucleotide sequence ID" value="NZ_JBEQCT010000001.1"/>
</dbReference>
<reference evidence="1 2" key="1">
    <citation type="journal article" date="2013" name="Int. J. Syst. Evol. Microbiol.">
        <title>Celerinatantimonas yamalensis sp. nov., a cold-adapted diazotrophic bacterium from a cold permafrost brine.</title>
        <authorList>
            <person name="Shcherbakova V."/>
            <person name="Chuvilskaya N."/>
            <person name="Rivkina E."/>
            <person name="Demidov N."/>
            <person name="Uchaeva V."/>
            <person name="Suetin S."/>
            <person name="Suzina N."/>
            <person name="Gilichinsky D."/>
        </authorList>
    </citation>
    <scope>NUCLEOTIDE SEQUENCE [LARGE SCALE GENOMIC DNA]</scope>
    <source>
        <strain evidence="1 2">C7</strain>
    </source>
</reference>
<protein>
    <recommendedName>
        <fullName evidence="3">Acetyltransferase (GNAT) family protein</fullName>
    </recommendedName>
</protein>
<keyword evidence="2" id="KW-1185">Reference proteome</keyword>
<dbReference type="Proteomes" id="UP001629953">
    <property type="component" value="Unassembled WGS sequence"/>
</dbReference>
<gene>
    <name evidence="1" type="ORF">ABUE30_00280</name>
</gene>
<accession>A0ABW9G192</accession>
<name>A0ABW9G192_9GAMM</name>
<dbReference type="InterPro" id="IPR016181">
    <property type="entry name" value="Acyl_CoA_acyltransferase"/>
</dbReference>
<dbReference type="EMBL" id="JBEQCT010000001">
    <property type="protein sequence ID" value="MFM2483529.1"/>
    <property type="molecule type" value="Genomic_DNA"/>
</dbReference>
<evidence type="ECO:0000313" key="2">
    <source>
        <dbReference type="Proteomes" id="UP001629953"/>
    </source>
</evidence>
<comment type="caution">
    <text evidence="1">The sequence shown here is derived from an EMBL/GenBank/DDBJ whole genome shotgun (WGS) entry which is preliminary data.</text>
</comment>
<evidence type="ECO:0008006" key="3">
    <source>
        <dbReference type="Google" id="ProtNLM"/>
    </source>
</evidence>
<dbReference type="SUPFAM" id="SSF55729">
    <property type="entry name" value="Acyl-CoA N-acyltransferases (Nat)"/>
    <property type="match status" value="1"/>
</dbReference>
<evidence type="ECO:0000313" key="1">
    <source>
        <dbReference type="EMBL" id="MFM2483529.1"/>
    </source>
</evidence>
<sequence length="234" mass="25555">MLTVLASTDRANSDDRQQQFAVARAWAYGWAVSRGTDMPMEKTGCFQIMVNRSDRTMRYVVPVLDESLVQKLVKEEAQAGTWLKICADPDCVLPLLSNDWDIHKPEFLMWSKLARDAPQAIDGYRATTQIEGKFASIELIAKSGEIAASGQVAVVDSYAAFDKIVTAKDHQRRGLGRYVMSMLSNLSLELGAQFGTLVATEAGVALYTALSWSIVSPVVAAFCPTVRNAGAKDA</sequence>
<organism evidence="1 2">
    <name type="scientific">Celerinatantimonas yamalensis</name>
    <dbReference type="NCBI Taxonomy" id="559956"/>
    <lineage>
        <taxon>Bacteria</taxon>
        <taxon>Pseudomonadati</taxon>
        <taxon>Pseudomonadota</taxon>
        <taxon>Gammaproteobacteria</taxon>
        <taxon>Celerinatantimonadaceae</taxon>
        <taxon>Celerinatantimonas</taxon>
    </lineage>
</organism>
<dbReference type="Gene3D" id="3.40.630.30">
    <property type="match status" value="1"/>
</dbReference>